<dbReference type="Proteomes" id="UP000319578">
    <property type="component" value="Unassembled WGS sequence"/>
</dbReference>
<evidence type="ECO:0000313" key="2">
    <source>
        <dbReference type="EMBL" id="KNB74007.1"/>
    </source>
</evidence>
<reference evidence="1 4" key="3">
    <citation type="submission" date="2019-06" db="EMBL/GenBank/DDBJ databases">
        <title>Whole genome shotgun sequence of Brevibacillus reuszeri NBRC 15719.</title>
        <authorList>
            <person name="Hosoyama A."/>
            <person name="Uohara A."/>
            <person name="Ohji S."/>
            <person name="Ichikawa N."/>
        </authorList>
    </citation>
    <scope>NUCLEOTIDE SEQUENCE [LARGE SCALE GENOMIC DNA]</scope>
    <source>
        <strain evidence="1 4">NBRC 15719</strain>
    </source>
</reference>
<evidence type="ECO:0000313" key="1">
    <source>
        <dbReference type="EMBL" id="GED72382.1"/>
    </source>
</evidence>
<dbReference type="RefSeq" id="WP_049738021.1">
    <property type="nucleotide sequence ID" value="NZ_BJON01000029.1"/>
</dbReference>
<dbReference type="PATRIC" id="fig|54915.3.peg.7225"/>
<organism evidence="2 3">
    <name type="scientific">Brevibacillus reuszeri</name>
    <dbReference type="NCBI Taxonomy" id="54915"/>
    <lineage>
        <taxon>Bacteria</taxon>
        <taxon>Bacillati</taxon>
        <taxon>Bacillota</taxon>
        <taxon>Bacilli</taxon>
        <taxon>Bacillales</taxon>
        <taxon>Paenibacillaceae</taxon>
        <taxon>Brevibacillus</taxon>
    </lineage>
</organism>
<gene>
    <name evidence="2" type="ORF">ADS79_08825</name>
    <name evidence="1" type="ORF">BRE01_60840</name>
</gene>
<dbReference type="EMBL" id="LGIQ01000005">
    <property type="protein sequence ID" value="KNB74007.1"/>
    <property type="molecule type" value="Genomic_DNA"/>
</dbReference>
<evidence type="ECO:0000313" key="3">
    <source>
        <dbReference type="Proteomes" id="UP000036834"/>
    </source>
</evidence>
<name>A0A0K9YZF3_9BACL</name>
<dbReference type="Proteomes" id="UP000036834">
    <property type="component" value="Unassembled WGS sequence"/>
</dbReference>
<proteinExistence type="predicted"/>
<sequence>MLIAMKRELFDSLTPEQLGRACIEPVLLPLRGKRPSVKAEVYQGLTVGQRALFMFHVWHDHACGSALEFYCWLAYTRQEFSYWIGIQAGLRFFDQESIIALLEEMNDVLEERNERLGKSLADVTGQDLEEDALLRETVDRIYHDYRQHVPDTFLIIYRYIRSHPEEFVSFSVE</sequence>
<reference evidence="2" key="2">
    <citation type="submission" date="2015-07" db="EMBL/GenBank/DDBJ databases">
        <title>MeaNS - Measles Nucleotide Surveillance Program.</title>
        <authorList>
            <person name="Tran T."/>
            <person name="Druce J."/>
        </authorList>
    </citation>
    <scope>NUCLEOTIDE SEQUENCE</scope>
    <source>
        <strain evidence="2">DSM 9887</strain>
    </source>
</reference>
<dbReference type="EMBL" id="BJON01000029">
    <property type="protein sequence ID" value="GED72382.1"/>
    <property type="molecule type" value="Genomic_DNA"/>
</dbReference>
<protein>
    <recommendedName>
        <fullName evidence="5">DUF4375 domain-containing protein</fullName>
    </recommendedName>
</protein>
<evidence type="ECO:0008006" key="5">
    <source>
        <dbReference type="Google" id="ProtNLM"/>
    </source>
</evidence>
<dbReference type="AlphaFoldDB" id="A0A0K9YZF3"/>
<evidence type="ECO:0000313" key="4">
    <source>
        <dbReference type="Proteomes" id="UP000319578"/>
    </source>
</evidence>
<comment type="caution">
    <text evidence="2">The sequence shown here is derived from an EMBL/GenBank/DDBJ whole genome shotgun (WGS) entry which is preliminary data.</text>
</comment>
<reference evidence="3" key="1">
    <citation type="submission" date="2015-07" db="EMBL/GenBank/DDBJ databases">
        <title>Genome sequencing project for genomic taxonomy and phylogenomics of Bacillus-like bacteria.</title>
        <authorList>
            <person name="Liu B."/>
            <person name="Wang J."/>
            <person name="Zhu Y."/>
            <person name="Liu G."/>
            <person name="Chen Q."/>
            <person name="Chen Z."/>
            <person name="Lan J."/>
            <person name="Che J."/>
            <person name="Ge C."/>
            <person name="Shi H."/>
            <person name="Pan Z."/>
            <person name="Liu X."/>
        </authorList>
    </citation>
    <scope>NUCLEOTIDE SEQUENCE [LARGE SCALE GENOMIC DNA]</scope>
    <source>
        <strain evidence="3">DSM 9887</strain>
    </source>
</reference>
<accession>A0A0K9YZF3</accession>
<keyword evidence="4" id="KW-1185">Reference proteome</keyword>
<dbReference type="STRING" id="54915.ADS79_08825"/>
<dbReference type="OrthoDB" id="2661274at2"/>